<organism evidence="3 4">
    <name type="scientific">Streptomyces nymphaeiformis</name>
    <dbReference type="NCBI Taxonomy" id="2663842"/>
    <lineage>
        <taxon>Bacteria</taxon>
        <taxon>Bacillati</taxon>
        <taxon>Actinomycetota</taxon>
        <taxon>Actinomycetes</taxon>
        <taxon>Kitasatosporales</taxon>
        <taxon>Streptomycetaceae</taxon>
        <taxon>Streptomyces</taxon>
    </lineage>
</organism>
<dbReference type="EMBL" id="JACHJY010000001">
    <property type="protein sequence ID" value="MBB4979777.1"/>
    <property type="molecule type" value="Genomic_DNA"/>
</dbReference>
<feature type="compositionally biased region" description="Pro residues" evidence="1">
    <location>
        <begin position="188"/>
        <end position="219"/>
    </location>
</feature>
<feature type="transmembrane region" description="Helical" evidence="2">
    <location>
        <begin position="311"/>
        <end position="333"/>
    </location>
</feature>
<gene>
    <name evidence="3" type="ORF">GGE06_000665</name>
</gene>
<keyword evidence="2" id="KW-0812">Transmembrane</keyword>
<sequence length="717" mass="72535">MTSAASPGASAGAPEPPWAPPAPANPAASGAGTPTPAFGPPPGGPQVPQDLPTTTPAAASGQSPEPAPGSQDQPTAHLAAAAGQSPEPAPVSRDLPTSRLAAVPGQSPEPAPPARDLPTSRLAAVAGQSPEPAPGSQDQPTSRLAAAAGQSPEPAPGSQDQPTAHLAAASGVPAGPAVAPGWAGAGTGPPPPGAPPGFGPPGYGPPPYGPPPGYGPAQPPGDANPAQAAMIGLLNLSCLGLGYVLLRNWIGAALCWLATAALLVVALPADVDGVPFALLVGYGVFLLAVAADGARRGLRATLRIGASFRRLALPLALVLLAVPAGGSLAYGAARDEAKEQALLERLAAADALVKSADGLAFDKAEPTYRKALDTYADLGTKHAGSRAGKLVPDRLDAYYKAVSAPYGKKEYCAAVPPLKHLRELPGTVDKELLGSRPAKTDEPLAESLYQCGTAALGVQTANPPASESLNDLLGTFPQSAQATRVEPAVRAAIKTRTTALGGSEPCDATDQLRALRSSLDAMPDPSLEGAAKEAAAAVQKGDFACGTDHFKDKEFGTAATVMTDYAKTYPNSPQAAHARAIAIAAEIAEEEPEAGRRLPPADVPGGARMVMVVSNDGPGEVELLYTGPMTGKVTLKACGTCKKYQTPLLVNSPKIKACTGPSSKYPKATLLLPAGDYHFLQKRSATGTSTAGDTKSSKAKIEEGYSYTNCLYVTSLF</sequence>
<feature type="transmembrane region" description="Helical" evidence="2">
    <location>
        <begin position="249"/>
        <end position="267"/>
    </location>
</feature>
<name>A0A7W7TUU1_9ACTN</name>
<feature type="region of interest" description="Disordered" evidence="1">
    <location>
        <begin position="1"/>
        <end position="165"/>
    </location>
</feature>
<feature type="compositionally biased region" description="Polar residues" evidence="1">
    <location>
        <begin position="51"/>
        <end position="63"/>
    </location>
</feature>
<dbReference type="RefSeq" id="WP_246532298.1">
    <property type="nucleotide sequence ID" value="NZ_JACHJY010000001.1"/>
</dbReference>
<feature type="compositionally biased region" description="Pro residues" evidence="1">
    <location>
        <begin position="14"/>
        <end position="24"/>
    </location>
</feature>
<dbReference type="AlphaFoldDB" id="A0A7W7TUU1"/>
<protein>
    <submittedName>
        <fullName evidence="3">Uncharacterized protein</fullName>
    </submittedName>
</protein>
<accession>A0A7W7TUU1</accession>
<feature type="compositionally biased region" description="Low complexity" evidence="1">
    <location>
        <begin position="1"/>
        <end position="13"/>
    </location>
</feature>
<proteinExistence type="predicted"/>
<keyword evidence="2" id="KW-0472">Membrane</keyword>
<feature type="compositionally biased region" description="Low complexity" evidence="1">
    <location>
        <begin position="25"/>
        <end position="36"/>
    </location>
</feature>
<reference evidence="3 4" key="1">
    <citation type="submission" date="2020-08" db="EMBL/GenBank/DDBJ databases">
        <title>Genomic Encyclopedia of Type Strains, Phase III (KMG-III): the genomes of soil and plant-associated and newly described type strains.</title>
        <authorList>
            <person name="Whitman W."/>
        </authorList>
    </citation>
    <scope>NUCLEOTIDE SEQUENCE [LARGE SCALE GENOMIC DNA]</scope>
    <source>
        <strain evidence="3 4">SFB5A</strain>
    </source>
</reference>
<evidence type="ECO:0000313" key="4">
    <source>
        <dbReference type="Proteomes" id="UP000582643"/>
    </source>
</evidence>
<comment type="caution">
    <text evidence="3">The sequence shown here is derived from an EMBL/GenBank/DDBJ whole genome shotgun (WGS) entry which is preliminary data.</text>
</comment>
<evidence type="ECO:0000313" key="3">
    <source>
        <dbReference type="EMBL" id="MBB4979777.1"/>
    </source>
</evidence>
<feature type="transmembrane region" description="Helical" evidence="2">
    <location>
        <begin position="273"/>
        <end position="291"/>
    </location>
</feature>
<keyword evidence="2" id="KW-1133">Transmembrane helix</keyword>
<feature type="region of interest" description="Disordered" evidence="1">
    <location>
        <begin position="178"/>
        <end position="221"/>
    </location>
</feature>
<keyword evidence="4" id="KW-1185">Reference proteome</keyword>
<evidence type="ECO:0000256" key="2">
    <source>
        <dbReference type="SAM" id="Phobius"/>
    </source>
</evidence>
<feature type="transmembrane region" description="Helical" evidence="2">
    <location>
        <begin position="226"/>
        <end position="244"/>
    </location>
</feature>
<evidence type="ECO:0000256" key="1">
    <source>
        <dbReference type="SAM" id="MobiDB-lite"/>
    </source>
</evidence>
<dbReference type="Proteomes" id="UP000582643">
    <property type="component" value="Unassembled WGS sequence"/>
</dbReference>